<dbReference type="SUPFAM" id="SSF56281">
    <property type="entry name" value="Metallo-hydrolase/oxidoreductase"/>
    <property type="match status" value="1"/>
</dbReference>
<dbReference type="Pfam" id="PF00753">
    <property type="entry name" value="Lactamase_B"/>
    <property type="match status" value="1"/>
</dbReference>
<evidence type="ECO:0000256" key="2">
    <source>
        <dbReference type="ARBA" id="ARBA00001947"/>
    </source>
</evidence>
<evidence type="ECO:0000313" key="13">
    <source>
        <dbReference type="EMBL" id="KUK23750.1"/>
    </source>
</evidence>
<evidence type="ECO:0000259" key="12">
    <source>
        <dbReference type="SMART" id="SM00849"/>
    </source>
</evidence>
<keyword evidence="8" id="KW-0574">Periplasm</keyword>
<evidence type="ECO:0000256" key="3">
    <source>
        <dbReference type="ARBA" id="ARBA00004418"/>
    </source>
</evidence>
<keyword evidence="11" id="KW-0046">Antibiotic resistance</keyword>
<dbReference type="EMBL" id="LGFG01000005">
    <property type="protein sequence ID" value="KUK23750.1"/>
    <property type="molecule type" value="Genomic_DNA"/>
</dbReference>
<keyword evidence="6" id="KW-0479">Metal-binding</keyword>
<sequence>MDRSKTPADWRRAPKIRQIIKTGTRFFATFIPPPEVSSFLSLPFESKGRYLLDGCIIECSEKSTLSRFVRWSMEIRKIVGQVCYVPNPVNICIVYTKDSAVLVDSGIDENFARKLCRLLEKPAKFLINTHSHADHCGGNAFLKDKFSVHIMAPEIERHIIESPILEPFYLFGAAPPKELQTKFLMAKPCRVDETLEPGTITLQDVTLNIVPLAGHSPNQIGVAVDKVLFCADALFSKGAIEKYKMFVVYDVKNFLQTLELLEKSNYDFFLPSHGDLTGDITELLNLNRKVVQNVSNEILNLLRTPHTFDELFRMLLGRFDIEVKNFVQFVLYRSTVHAYLSYLLDEGHVEKDLIKNSLLWRIKA</sequence>
<dbReference type="PATRIC" id="fig|93930.3.peg.692"/>
<dbReference type="InterPro" id="IPR036866">
    <property type="entry name" value="RibonucZ/Hydroxyglut_hydro"/>
</dbReference>
<reference evidence="13 14" key="1">
    <citation type="journal article" date="2015" name="MBio">
        <title>Genome-Resolved Metagenomic Analysis Reveals Roles for Candidate Phyla and Other Microbial Community Members in Biogeochemical Transformations in Oil Reservoirs.</title>
        <authorList>
            <person name="Hu P."/>
            <person name="Tom L."/>
            <person name="Singh A."/>
            <person name="Thomas B.C."/>
            <person name="Baker B.J."/>
            <person name="Piceno Y.M."/>
            <person name="Andersen G.L."/>
            <person name="Banfield J.F."/>
        </authorList>
    </citation>
    <scope>NUCLEOTIDE SEQUENCE [LARGE SCALE GENOMIC DNA]</scope>
    <source>
        <strain evidence="13">46_26</strain>
    </source>
</reference>
<name>A0A101ES21_9THEM</name>
<keyword evidence="7" id="KW-0732">Signal</keyword>
<evidence type="ECO:0000256" key="10">
    <source>
        <dbReference type="ARBA" id="ARBA00022833"/>
    </source>
</evidence>
<organism evidence="13 14">
    <name type="scientific">Thermotoga petrophila</name>
    <dbReference type="NCBI Taxonomy" id="93929"/>
    <lineage>
        <taxon>Bacteria</taxon>
        <taxon>Thermotogati</taxon>
        <taxon>Thermotogota</taxon>
        <taxon>Thermotogae</taxon>
        <taxon>Thermotogales</taxon>
        <taxon>Thermotogaceae</taxon>
        <taxon>Thermotoga</taxon>
    </lineage>
</organism>
<dbReference type="SMART" id="SM00849">
    <property type="entry name" value="Lactamase_B"/>
    <property type="match status" value="1"/>
</dbReference>
<dbReference type="PROSITE" id="PS00743">
    <property type="entry name" value="BETA_LACTAMASE_B_1"/>
    <property type="match status" value="1"/>
</dbReference>
<dbReference type="PANTHER" id="PTHR42951:SF14">
    <property type="entry name" value="METALLO-BETA-LACTAMASE SUPERFAMILY PROTEIN"/>
    <property type="match status" value="1"/>
</dbReference>
<feature type="domain" description="Metallo-beta-lactamase" evidence="12">
    <location>
        <begin position="88"/>
        <end position="273"/>
    </location>
</feature>
<dbReference type="InterPro" id="IPR050855">
    <property type="entry name" value="NDM-1-like"/>
</dbReference>
<comment type="caution">
    <text evidence="13">The sequence shown here is derived from an EMBL/GenBank/DDBJ whole genome shotgun (WGS) entry which is preliminary data.</text>
</comment>
<dbReference type="PANTHER" id="PTHR42951">
    <property type="entry name" value="METALLO-BETA-LACTAMASE DOMAIN-CONTAINING"/>
    <property type="match status" value="1"/>
</dbReference>
<dbReference type="AlphaFoldDB" id="A0A101ES21"/>
<dbReference type="Gene3D" id="3.60.15.10">
    <property type="entry name" value="Ribonuclease Z/Hydroxyacylglutathione hydrolase-like"/>
    <property type="match status" value="1"/>
</dbReference>
<evidence type="ECO:0000256" key="11">
    <source>
        <dbReference type="ARBA" id="ARBA00023251"/>
    </source>
</evidence>
<dbReference type="Proteomes" id="UP000058636">
    <property type="component" value="Unassembled WGS sequence"/>
</dbReference>
<dbReference type="InterPro" id="IPR001279">
    <property type="entry name" value="Metallo-B-lactamas"/>
</dbReference>
<dbReference type="GO" id="GO:0046677">
    <property type="term" value="P:response to antibiotic"/>
    <property type="evidence" value="ECO:0007669"/>
    <property type="project" value="UniProtKB-KW"/>
</dbReference>
<evidence type="ECO:0000256" key="5">
    <source>
        <dbReference type="ARBA" id="ARBA00012865"/>
    </source>
</evidence>
<accession>A0A101ES21</accession>
<evidence type="ECO:0000256" key="9">
    <source>
        <dbReference type="ARBA" id="ARBA00022801"/>
    </source>
</evidence>
<dbReference type="CDD" id="cd07743">
    <property type="entry name" value="metallo-hydrolase-like_MBL-fold"/>
    <property type="match status" value="1"/>
</dbReference>
<dbReference type="GO" id="GO:0008800">
    <property type="term" value="F:beta-lactamase activity"/>
    <property type="evidence" value="ECO:0007669"/>
    <property type="project" value="UniProtKB-EC"/>
</dbReference>
<keyword evidence="9" id="KW-0378">Hydrolase</keyword>
<comment type="subcellular location">
    <subcellularLocation>
        <location evidence="3">Periplasm</location>
    </subcellularLocation>
</comment>
<dbReference type="GO" id="GO:0042597">
    <property type="term" value="C:periplasmic space"/>
    <property type="evidence" value="ECO:0007669"/>
    <property type="project" value="UniProtKB-SubCell"/>
</dbReference>
<evidence type="ECO:0000256" key="4">
    <source>
        <dbReference type="ARBA" id="ARBA00005250"/>
    </source>
</evidence>
<dbReference type="GO" id="GO:0008270">
    <property type="term" value="F:zinc ion binding"/>
    <property type="evidence" value="ECO:0007669"/>
    <property type="project" value="InterPro"/>
</dbReference>
<dbReference type="GO" id="GO:0017001">
    <property type="term" value="P:antibiotic catabolic process"/>
    <property type="evidence" value="ECO:0007669"/>
    <property type="project" value="InterPro"/>
</dbReference>
<evidence type="ECO:0000313" key="14">
    <source>
        <dbReference type="Proteomes" id="UP000058636"/>
    </source>
</evidence>
<evidence type="ECO:0000256" key="8">
    <source>
        <dbReference type="ARBA" id="ARBA00022764"/>
    </source>
</evidence>
<protein>
    <recommendedName>
        <fullName evidence="5">beta-lactamase</fullName>
        <ecNumber evidence="5">3.5.2.6</ecNumber>
    </recommendedName>
</protein>
<evidence type="ECO:0000256" key="6">
    <source>
        <dbReference type="ARBA" id="ARBA00022723"/>
    </source>
</evidence>
<comment type="cofactor">
    <cofactor evidence="2">
        <name>Zn(2+)</name>
        <dbReference type="ChEBI" id="CHEBI:29105"/>
    </cofactor>
</comment>
<gene>
    <name evidence="13" type="ORF">XD57_0141</name>
</gene>
<dbReference type="InterPro" id="IPR001018">
    <property type="entry name" value="Beta-lactamase_class-B_CS"/>
</dbReference>
<comment type="catalytic activity">
    <reaction evidence="1">
        <text>a beta-lactam + H2O = a substituted beta-amino acid</text>
        <dbReference type="Rhea" id="RHEA:20401"/>
        <dbReference type="ChEBI" id="CHEBI:15377"/>
        <dbReference type="ChEBI" id="CHEBI:35627"/>
        <dbReference type="ChEBI" id="CHEBI:140347"/>
        <dbReference type="EC" id="3.5.2.6"/>
    </reaction>
</comment>
<dbReference type="EC" id="3.5.2.6" evidence="5"/>
<evidence type="ECO:0000256" key="7">
    <source>
        <dbReference type="ARBA" id="ARBA00022729"/>
    </source>
</evidence>
<evidence type="ECO:0000256" key="1">
    <source>
        <dbReference type="ARBA" id="ARBA00001526"/>
    </source>
</evidence>
<proteinExistence type="inferred from homology"/>
<keyword evidence="10" id="KW-0862">Zinc</keyword>
<comment type="similarity">
    <text evidence="4">Belongs to the metallo-beta-lactamase superfamily. Class-B beta-lactamase family.</text>
</comment>